<proteinExistence type="predicted"/>
<feature type="transmembrane region" description="Helical" evidence="1">
    <location>
        <begin position="48"/>
        <end position="69"/>
    </location>
</feature>
<keyword evidence="3" id="KW-1185">Reference proteome</keyword>
<dbReference type="AlphaFoldDB" id="A0A2A2J235"/>
<reference evidence="2 3" key="1">
    <citation type="journal article" date="2017" name="Curr. Biol.">
        <title>Genome architecture and evolution of a unichromosomal asexual nematode.</title>
        <authorList>
            <person name="Fradin H."/>
            <person name="Zegar C."/>
            <person name="Gutwein M."/>
            <person name="Lucas J."/>
            <person name="Kovtun M."/>
            <person name="Corcoran D."/>
            <person name="Baugh L.R."/>
            <person name="Kiontke K."/>
            <person name="Gunsalus K."/>
            <person name="Fitch D.H."/>
            <person name="Piano F."/>
        </authorList>
    </citation>
    <scope>NUCLEOTIDE SEQUENCE [LARGE SCALE GENOMIC DNA]</scope>
    <source>
        <strain evidence="2">PF1309</strain>
    </source>
</reference>
<evidence type="ECO:0000256" key="1">
    <source>
        <dbReference type="SAM" id="Phobius"/>
    </source>
</evidence>
<evidence type="ECO:0000313" key="2">
    <source>
        <dbReference type="EMBL" id="PAV55816.1"/>
    </source>
</evidence>
<sequence>MDGTLVEQRLPTMENYMNILHNMKSLLISDDWLENCTQYAITNDEFDFMAMNIGILLIFYAITCCLFVVKTHSRMFALAMIVLFLGGDFIMMAMVASRKRARISCVVEGLAEKNLARQTVGTIALEMSNSIVLAMSVYLFVRGCSTDANFYNFTLFCGMILSIMWSLGMAIAHHKGFVKQIWYENSRYKEGYRWPFNVIREPIMILFPAVAMIFYMVTLTKTVKNGYIRLTFDSPEHKEYMYQCKFVFAKVSLNISE</sequence>
<keyword evidence="1" id="KW-0472">Membrane</keyword>
<feature type="transmembrane region" description="Helical" evidence="1">
    <location>
        <begin position="123"/>
        <end position="141"/>
    </location>
</feature>
<keyword evidence="1" id="KW-1133">Transmembrane helix</keyword>
<protein>
    <submittedName>
        <fullName evidence="2">Uncharacterized protein</fullName>
    </submittedName>
</protein>
<feature type="transmembrane region" description="Helical" evidence="1">
    <location>
        <begin position="75"/>
        <end position="96"/>
    </location>
</feature>
<comment type="caution">
    <text evidence="2">The sequence shown here is derived from an EMBL/GenBank/DDBJ whole genome shotgun (WGS) entry which is preliminary data.</text>
</comment>
<gene>
    <name evidence="2" type="ORF">WR25_07157</name>
</gene>
<feature type="transmembrane region" description="Helical" evidence="1">
    <location>
        <begin position="194"/>
        <end position="217"/>
    </location>
</feature>
<dbReference type="Proteomes" id="UP000218231">
    <property type="component" value="Unassembled WGS sequence"/>
</dbReference>
<dbReference type="EMBL" id="LIAE01010747">
    <property type="protein sequence ID" value="PAV55816.1"/>
    <property type="molecule type" value="Genomic_DNA"/>
</dbReference>
<organism evidence="2 3">
    <name type="scientific">Diploscapter pachys</name>
    <dbReference type="NCBI Taxonomy" id="2018661"/>
    <lineage>
        <taxon>Eukaryota</taxon>
        <taxon>Metazoa</taxon>
        <taxon>Ecdysozoa</taxon>
        <taxon>Nematoda</taxon>
        <taxon>Chromadorea</taxon>
        <taxon>Rhabditida</taxon>
        <taxon>Rhabditina</taxon>
        <taxon>Rhabditomorpha</taxon>
        <taxon>Rhabditoidea</taxon>
        <taxon>Rhabditidae</taxon>
        <taxon>Diploscapter</taxon>
    </lineage>
</organism>
<evidence type="ECO:0000313" key="3">
    <source>
        <dbReference type="Proteomes" id="UP000218231"/>
    </source>
</evidence>
<keyword evidence="1" id="KW-0812">Transmembrane</keyword>
<name>A0A2A2J235_9BILA</name>
<feature type="transmembrane region" description="Helical" evidence="1">
    <location>
        <begin position="153"/>
        <end position="173"/>
    </location>
</feature>
<accession>A0A2A2J235</accession>